<keyword evidence="2" id="KW-1015">Disulfide bond</keyword>
<keyword evidence="5" id="KW-1185">Reference proteome</keyword>
<evidence type="ECO:0000313" key="4">
    <source>
        <dbReference type="EMBL" id="KAF2711537.1"/>
    </source>
</evidence>
<dbReference type="AlphaFoldDB" id="A0A6G1KGQ2"/>
<reference evidence="4" key="1">
    <citation type="journal article" date="2020" name="Stud. Mycol.">
        <title>101 Dothideomycetes genomes: a test case for predicting lifestyles and emergence of pathogens.</title>
        <authorList>
            <person name="Haridas S."/>
            <person name="Albert R."/>
            <person name="Binder M."/>
            <person name="Bloem J."/>
            <person name="Labutti K."/>
            <person name="Salamov A."/>
            <person name="Andreopoulos B."/>
            <person name="Baker S."/>
            <person name="Barry K."/>
            <person name="Bills G."/>
            <person name="Bluhm B."/>
            <person name="Cannon C."/>
            <person name="Castanera R."/>
            <person name="Culley D."/>
            <person name="Daum C."/>
            <person name="Ezra D."/>
            <person name="Gonzalez J."/>
            <person name="Henrissat B."/>
            <person name="Kuo A."/>
            <person name="Liang C."/>
            <person name="Lipzen A."/>
            <person name="Lutzoni F."/>
            <person name="Magnuson J."/>
            <person name="Mondo S."/>
            <person name="Nolan M."/>
            <person name="Ohm R."/>
            <person name="Pangilinan J."/>
            <person name="Park H.-J."/>
            <person name="Ramirez L."/>
            <person name="Alfaro M."/>
            <person name="Sun H."/>
            <person name="Tritt A."/>
            <person name="Yoshinaga Y."/>
            <person name="Zwiers L.-H."/>
            <person name="Turgeon B."/>
            <person name="Goodwin S."/>
            <person name="Spatafora J."/>
            <person name="Crous P."/>
            <person name="Grigoriev I."/>
        </authorList>
    </citation>
    <scope>NUCLEOTIDE SEQUENCE</scope>
    <source>
        <strain evidence="4">CBS 279.74</strain>
    </source>
</reference>
<gene>
    <name evidence="4" type="ORF">K504DRAFT_428051</name>
</gene>
<dbReference type="PROSITE" id="PS51352">
    <property type="entry name" value="THIOREDOXIN_2"/>
    <property type="match status" value="1"/>
</dbReference>
<dbReference type="PANTHER" id="PTHR46115">
    <property type="entry name" value="THIOREDOXIN-LIKE PROTEIN 1"/>
    <property type="match status" value="1"/>
</dbReference>
<dbReference type="Gene3D" id="3.40.30.10">
    <property type="entry name" value="Glutaredoxin"/>
    <property type="match status" value="1"/>
</dbReference>
<dbReference type="SUPFAM" id="SSF52833">
    <property type="entry name" value="Thioredoxin-like"/>
    <property type="match status" value="1"/>
</dbReference>
<dbReference type="CDD" id="cd02947">
    <property type="entry name" value="TRX_family"/>
    <property type="match status" value="1"/>
</dbReference>
<proteinExistence type="inferred from homology"/>
<evidence type="ECO:0000259" key="3">
    <source>
        <dbReference type="PROSITE" id="PS51352"/>
    </source>
</evidence>
<name>A0A6G1KGQ2_9PLEO</name>
<sequence>MSNEIPVLNSRTAYVKAIDHPGLTVLEGTATWCTQCKAIAPEVQKMVSEFPDVKFFTYDVEETPDIAQELGVSRMPTFSLFRDGDIQEGVSGARAAELRKVIRGYVDQGEKEQS</sequence>
<comment type="similarity">
    <text evidence="1">Belongs to the thioredoxin family.</text>
</comment>
<evidence type="ECO:0000313" key="5">
    <source>
        <dbReference type="Proteomes" id="UP000799428"/>
    </source>
</evidence>
<dbReference type="InterPro" id="IPR036249">
    <property type="entry name" value="Thioredoxin-like_sf"/>
</dbReference>
<dbReference type="EMBL" id="MU005767">
    <property type="protein sequence ID" value="KAF2711537.1"/>
    <property type="molecule type" value="Genomic_DNA"/>
</dbReference>
<feature type="domain" description="Thioredoxin" evidence="3">
    <location>
        <begin position="1"/>
        <end position="111"/>
    </location>
</feature>
<protein>
    <submittedName>
        <fullName evidence="4">Thioredoxin-like protein</fullName>
    </submittedName>
</protein>
<dbReference type="Pfam" id="PF00085">
    <property type="entry name" value="Thioredoxin"/>
    <property type="match status" value="1"/>
</dbReference>
<evidence type="ECO:0000256" key="1">
    <source>
        <dbReference type="ARBA" id="ARBA00008987"/>
    </source>
</evidence>
<accession>A0A6G1KGQ2</accession>
<evidence type="ECO:0000256" key="2">
    <source>
        <dbReference type="ARBA" id="ARBA00023157"/>
    </source>
</evidence>
<organism evidence="4 5">
    <name type="scientific">Pleomassaria siparia CBS 279.74</name>
    <dbReference type="NCBI Taxonomy" id="1314801"/>
    <lineage>
        <taxon>Eukaryota</taxon>
        <taxon>Fungi</taxon>
        <taxon>Dikarya</taxon>
        <taxon>Ascomycota</taxon>
        <taxon>Pezizomycotina</taxon>
        <taxon>Dothideomycetes</taxon>
        <taxon>Pleosporomycetidae</taxon>
        <taxon>Pleosporales</taxon>
        <taxon>Pleomassariaceae</taxon>
        <taxon>Pleomassaria</taxon>
    </lineage>
</organism>
<dbReference type="Proteomes" id="UP000799428">
    <property type="component" value="Unassembled WGS sequence"/>
</dbReference>
<dbReference type="InterPro" id="IPR013766">
    <property type="entry name" value="Thioredoxin_domain"/>
</dbReference>
<dbReference type="OrthoDB" id="10263751at2759"/>